<sequence>MAQSTYKDRAKKEASQTFFLYVFFHSIWTSIFKLFED</sequence>
<dbReference type="EMBL" id="MK867354">
    <property type="protein sequence ID" value="QFG06426.1"/>
    <property type="molecule type" value="Genomic_DNA"/>
</dbReference>
<reference evidence="2" key="1">
    <citation type="submission" date="2019-04" db="EMBL/GenBank/DDBJ databases">
        <title>Genomic and proteomic characterization of cyanophage S-SCSM1 provides new insights into understanding the viral gene diversity and phage-host interactions.</title>
        <authorList>
            <person name="Wang Q."/>
            <person name="Xu Y."/>
            <person name="Jiao N."/>
            <person name="Zhang R."/>
        </authorList>
    </citation>
    <scope>NUCLEOTIDE SEQUENCE [LARGE SCALE GENOMIC DNA]</scope>
</reference>
<proteinExistence type="predicted"/>
<evidence type="ECO:0000313" key="2">
    <source>
        <dbReference type="EMBL" id="QFG06426.1"/>
    </source>
</evidence>
<keyword evidence="1" id="KW-1133">Transmembrane helix</keyword>
<accession>A0A6M2ZIM2</accession>
<keyword evidence="1" id="KW-0472">Membrane</keyword>
<feature type="transmembrane region" description="Helical" evidence="1">
    <location>
        <begin position="18"/>
        <end position="35"/>
    </location>
</feature>
<name>A0A6M2ZIM2_9CAUD</name>
<organism evidence="2">
    <name type="scientific">Synechococcus phage S-SCSM1</name>
    <dbReference type="NCBI Taxonomy" id="2588487"/>
    <lineage>
        <taxon>Viruses</taxon>
        <taxon>Duplodnaviria</taxon>
        <taxon>Heunggongvirae</taxon>
        <taxon>Uroviricota</taxon>
        <taxon>Caudoviricetes</taxon>
        <taxon>Pantevenvirales</taxon>
        <taxon>Kyanoviridae</taxon>
        <taxon>Zhoulongquanvirus</taxon>
        <taxon>Zhoulongquanvirus esscess</taxon>
    </lineage>
</organism>
<gene>
    <name evidence="2" type="ORF">SSCSM1_170</name>
</gene>
<keyword evidence="1" id="KW-0812">Transmembrane</keyword>
<evidence type="ECO:0000256" key="1">
    <source>
        <dbReference type="SAM" id="Phobius"/>
    </source>
</evidence>
<protein>
    <submittedName>
        <fullName evidence="2">Uncharacterized protein</fullName>
    </submittedName>
</protein>